<dbReference type="Gene3D" id="2.40.50.140">
    <property type="entry name" value="Nucleic acid-binding proteins"/>
    <property type="match status" value="1"/>
</dbReference>
<dbReference type="GO" id="GO:0016020">
    <property type="term" value="C:membrane"/>
    <property type="evidence" value="ECO:0007669"/>
    <property type="project" value="TreeGrafter"/>
</dbReference>
<dbReference type="InterPro" id="IPR027417">
    <property type="entry name" value="P-loop_NTPase"/>
</dbReference>
<dbReference type="PANTHER" id="PTHR13140:SF706">
    <property type="entry name" value="DILUTE CLASS UNCONVENTIONAL MYOSIN, ISOFORM C"/>
    <property type="match status" value="1"/>
</dbReference>
<keyword evidence="4" id="KW-0505">Motor protein</keyword>
<keyword evidence="1" id="KW-0547">Nucleotide-binding</keyword>
<feature type="domain" description="Myosin motor" evidence="8">
    <location>
        <begin position="1"/>
        <end position="318"/>
    </location>
</feature>
<keyword evidence="5 6" id="KW-0009">Actin-binding</keyword>
<dbReference type="GO" id="GO:0005737">
    <property type="term" value="C:cytoplasm"/>
    <property type="evidence" value="ECO:0007669"/>
    <property type="project" value="TreeGrafter"/>
</dbReference>
<comment type="caution">
    <text evidence="6">Lacks conserved residue(s) required for the propagation of feature annotation.</text>
</comment>
<evidence type="ECO:0000313" key="10">
    <source>
        <dbReference type="Proteomes" id="UP000654075"/>
    </source>
</evidence>
<dbReference type="SUPFAM" id="SSF52540">
    <property type="entry name" value="P-loop containing nucleoside triphosphate hydrolases"/>
    <property type="match status" value="1"/>
</dbReference>
<dbReference type="PROSITE" id="PS50096">
    <property type="entry name" value="IQ"/>
    <property type="match status" value="1"/>
</dbReference>
<reference evidence="9" key="1">
    <citation type="submission" date="2021-02" db="EMBL/GenBank/DDBJ databases">
        <authorList>
            <person name="Dougan E. K."/>
            <person name="Rhodes N."/>
            <person name="Thang M."/>
            <person name="Chan C."/>
        </authorList>
    </citation>
    <scope>NUCLEOTIDE SEQUENCE</scope>
</reference>
<evidence type="ECO:0000313" key="9">
    <source>
        <dbReference type="EMBL" id="CAE8602561.1"/>
    </source>
</evidence>
<dbReference type="PANTHER" id="PTHR13140">
    <property type="entry name" value="MYOSIN"/>
    <property type="match status" value="1"/>
</dbReference>
<dbReference type="PROSITE" id="PS51456">
    <property type="entry name" value="MYOSIN_MOTOR"/>
    <property type="match status" value="1"/>
</dbReference>
<evidence type="ECO:0000256" key="4">
    <source>
        <dbReference type="ARBA" id="ARBA00023175"/>
    </source>
</evidence>
<comment type="caution">
    <text evidence="9">The sequence shown here is derived from an EMBL/GenBank/DDBJ whole genome shotgun (WGS) entry which is preliminary data.</text>
</comment>
<evidence type="ECO:0000256" key="1">
    <source>
        <dbReference type="ARBA" id="ARBA00022741"/>
    </source>
</evidence>
<feature type="region of interest" description="Disordered" evidence="7">
    <location>
        <begin position="151"/>
        <end position="171"/>
    </location>
</feature>
<dbReference type="InterPro" id="IPR036961">
    <property type="entry name" value="Kinesin_motor_dom_sf"/>
</dbReference>
<dbReference type="Gene3D" id="1.20.58.530">
    <property type="match status" value="1"/>
</dbReference>
<dbReference type="SUPFAM" id="SSF50249">
    <property type="entry name" value="Nucleic acid-binding proteins"/>
    <property type="match status" value="1"/>
</dbReference>
<dbReference type="InterPro" id="IPR000048">
    <property type="entry name" value="IQ_motif_EF-hand-BS"/>
</dbReference>
<accession>A0A813EN38</accession>
<dbReference type="SMART" id="SM00242">
    <property type="entry name" value="MYSc"/>
    <property type="match status" value="1"/>
</dbReference>
<feature type="compositionally biased region" description="Basic and acidic residues" evidence="7">
    <location>
        <begin position="510"/>
        <end position="524"/>
    </location>
</feature>
<dbReference type="Pfam" id="PF00063">
    <property type="entry name" value="Myosin_head"/>
    <property type="match status" value="1"/>
</dbReference>
<evidence type="ECO:0000256" key="2">
    <source>
        <dbReference type="ARBA" id="ARBA00022840"/>
    </source>
</evidence>
<name>A0A813EN38_POLGL</name>
<dbReference type="GO" id="GO:0051015">
    <property type="term" value="F:actin filament binding"/>
    <property type="evidence" value="ECO:0007669"/>
    <property type="project" value="TreeGrafter"/>
</dbReference>
<dbReference type="InterPro" id="IPR001609">
    <property type="entry name" value="Myosin_head_motor_dom-like"/>
</dbReference>
<keyword evidence="3 6" id="KW-0518">Myosin</keyword>
<evidence type="ECO:0000256" key="6">
    <source>
        <dbReference type="PROSITE-ProRule" id="PRU00782"/>
    </source>
</evidence>
<dbReference type="Gene3D" id="3.40.850.10">
    <property type="entry name" value="Kinesin motor domain"/>
    <property type="match status" value="1"/>
</dbReference>
<dbReference type="OrthoDB" id="6108017at2759"/>
<dbReference type="Proteomes" id="UP000654075">
    <property type="component" value="Unassembled WGS sequence"/>
</dbReference>
<feature type="region of interest" description="Actin-binding" evidence="6">
    <location>
        <begin position="183"/>
        <end position="205"/>
    </location>
</feature>
<feature type="compositionally biased region" description="Low complexity" evidence="7">
    <location>
        <begin position="1586"/>
        <end position="1626"/>
    </location>
</feature>
<proteinExistence type="inferred from homology"/>
<dbReference type="GO" id="GO:0000146">
    <property type="term" value="F:microfilament motor activity"/>
    <property type="evidence" value="ECO:0007669"/>
    <property type="project" value="TreeGrafter"/>
</dbReference>
<dbReference type="InterPro" id="IPR012340">
    <property type="entry name" value="NA-bd_OB-fold"/>
</dbReference>
<dbReference type="GO" id="GO:0016459">
    <property type="term" value="C:myosin complex"/>
    <property type="evidence" value="ECO:0007669"/>
    <property type="project" value="UniProtKB-KW"/>
</dbReference>
<dbReference type="CDD" id="cd00124">
    <property type="entry name" value="MYSc"/>
    <property type="match status" value="1"/>
</dbReference>
<protein>
    <recommendedName>
        <fullName evidence="8">Myosin motor domain-containing protein</fullName>
    </recommendedName>
</protein>
<evidence type="ECO:0000256" key="7">
    <source>
        <dbReference type="SAM" id="MobiDB-lite"/>
    </source>
</evidence>
<dbReference type="EMBL" id="CAJNNV010014436">
    <property type="protein sequence ID" value="CAE8602561.1"/>
    <property type="molecule type" value="Genomic_DNA"/>
</dbReference>
<dbReference type="Gene3D" id="1.20.5.4820">
    <property type="match status" value="1"/>
</dbReference>
<sequence>MCINYANEKLQQKFTLDVFKAVQQEYADEGIPWDRIEFKDNAPLLEIIEAKLGIIAMINEECIRPKGSDENFVSKLATVHKESTQYFSTPKLGAQRELQFSIRHYAGSVTYTASGWLERNKDSISDDVLDLLRSSSNSLIAGAEVFKAEKEPQAEAGQATDGAGVGGKSKSPDTVVTKFKMSLTQLMETIGATSTQYVRCIKPNKNKSPSEVDNVMVLEQLRCAGVIEAIRISRAGFPARMPLGDFLQRFRLLAPRNHKGLGQGGAVKDTSERTAACRALVGFLVPSTSKGDALTYEVGRSRVYFKKGVLESLEERRALLLQAAATQITRCVRGALAWRRFRAMRYGALLLQATVRMHRCRSSFLRLRHAAFLVQSRRRALVTFRQRCATRLQAWQRRRVAMRTLARARAAVVKVQAVVRRRACRRQYLVDLADSKEQAKLENQVKALQARLAAQERALAEVGIAGEVGSSPGVAQGEAPKELLDTLNALTAENSKLRAENEKQRAEIVGLRKENQHLRAEQAARGDLLSSMSRSHKQAGLDRSGPSLGDSHGAPRSAGRDLAVSHGYPVSHAGNTAENPALGDGPSATLWLYKPLSHFWQDAECSLVPHLKDASEVHIKLGPNILMVDEASKNQSLMWMPCMTRAHGYRRSMAFFIERPASTGSVDNSLGKAFTLRSILTGKYVTGGRSLPGQGYRLRVNGVRPEEAAIFNCVPLPSGAAQPPTSPAHGCGELGSAADHLCVLRLQNDNKVLRLSSDGHVLMQTISESDINIRNTRITASIEYLLPRTFYEIEVEERQTGLTLSCESPLRVVDMKPWPLDRCGPTTLTTGRVHLGDTITSVSGQDVRGIGWRDVLDMIACKRPVGLGFTVPMGSEVPPPGPVVALPVAEEGVVAPLAASLGAVLGLSLTSAGQGASPPRDRSKSTASSIWSFGRRASAKEKTPQLASPVQPTRILNGEPAMHSLDNVIPCGWLNQIETVAIARVTVTAAGEDVCDAASDSKHRPFWLNVRFFLLKVSRDAKTGRPRAEDVQPEDQDMFGTIAQDMGKFGFIEQDGQREKMFVMPIACQAFGGGAIPPLGTRVAYKVVLDSKTRRPRAEHVRPEFSGSFAPPQQRMAPSAFRPQASFPGSLSGPSGSGVISKDHGKYGFIQQDIGGDEMFFMPLGLAPIQTPTSIITITHPQPMSTFPHSGHCTMVTSWRLIFLRLFLAVHLASVHRAAAFQCFSGVVDRPKQDVRLRVLKRVAAILLRERLMFDVDLVQFWLGGKEAEFTQWVSHGNAVLAATHSSRAYDGMYTVKYTSERIPQAQFYQHLRSLEAQQLYSQVTFAAGEAAADPTGAIIFTWQPPHCRVAGAPACTAQLLHNYAYYTQGILEQQISNNRLNLSVTYLSQESLRNVLWEAFASRSDVLFHHFQPSEGIHGISSNNFVPIEFPPVGIGCNSTETASAAGGFSCKLSSKALLVSTSSHFSKSPDAMHLAQSLRLDDADYEDLFEEWRRSAGSAQVAACSWLKKVGRDRWGKWIRFSKPVLLIDQDMPTKGCFPTFYVMLLLACLSKFLQRFVPNCIRRSRKHYFDSIAKCAADREKTTTTTTTTTTNENNNNNNKNKNNNNDKNNKQQQTNQQQQQQQPEPDCPQSRP</sequence>
<gene>
    <name evidence="9" type="ORF">PGLA1383_LOCUS20802</name>
</gene>
<feature type="region of interest" description="Disordered" evidence="7">
    <location>
        <begin position="510"/>
        <end position="581"/>
    </location>
</feature>
<comment type="similarity">
    <text evidence="6">Belongs to the TRAFAC class myosin-kinesin ATPase superfamily. Myosin family.</text>
</comment>
<keyword evidence="2" id="KW-0067">ATP-binding</keyword>
<organism evidence="9 10">
    <name type="scientific">Polarella glacialis</name>
    <name type="common">Dinoflagellate</name>
    <dbReference type="NCBI Taxonomy" id="89957"/>
    <lineage>
        <taxon>Eukaryota</taxon>
        <taxon>Sar</taxon>
        <taxon>Alveolata</taxon>
        <taxon>Dinophyceae</taxon>
        <taxon>Suessiales</taxon>
        <taxon>Suessiaceae</taxon>
        <taxon>Polarella</taxon>
    </lineage>
</organism>
<evidence type="ECO:0000256" key="5">
    <source>
        <dbReference type="ARBA" id="ARBA00023203"/>
    </source>
</evidence>
<feature type="region of interest" description="Disordered" evidence="7">
    <location>
        <begin position="1583"/>
        <end position="1636"/>
    </location>
</feature>
<dbReference type="SMART" id="SM00015">
    <property type="entry name" value="IQ"/>
    <property type="match status" value="3"/>
</dbReference>
<evidence type="ECO:0000259" key="8">
    <source>
        <dbReference type="PROSITE" id="PS51456"/>
    </source>
</evidence>
<keyword evidence="10" id="KW-1185">Reference proteome</keyword>
<dbReference type="GO" id="GO:0007015">
    <property type="term" value="P:actin filament organization"/>
    <property type="evidence" value="ECO:0007669"/>
    <property type="project" value="TreeGrafter"/>
</dbReference>
<evidence type="ECO:0000256" key="3">
    <source>
        <dbReference type="ARBA" id="ARBA00023123"/>
    </source>
</evidence>
<dbReference type="GO" id="GO:0005524">
    <property type="term" value="F:ATP binding"/>
    <property type="evidence" value="ECO:0007669"/>
    <property type="project" value="UniProtKB-KW"/>
</dbReference>